<keyword evidence="1" id="KW-0812">Transmembrane</keyword>
<evidence type="ECO:0000313" key="2">
    <source>
        <dbReference type="EMBL" id="TEU31704.1"/>
    </source>
</evidence>
<gene>
    <name evidence="2" type="ORF">E3D37_44505</name>
</gene>
<name>A0AAX2RAS8_BURCE</name>
<reference evidence="2 3" key="1">
    <citation type="submission" date="2019-03" db="EMBL/GenBank/DDBJ databases">
        <title>Burkholderia cepacia outbreak.</title>
        <authorList>
            <person name="Farzana R."/>
            <person name="Walsh T.R."/>
        </authorList>
    </citation>
    <scope>NUCLEOTIDE SEQUENCE [LARGE SCALE GENOMIC DNA]</scope>
    <source>
        <strain evidence="3">d13</strain>
    </source>
</reference>
<sequence>MKKFKAFGIDLLGADGQLGDWFSLTITVVLAAVLVLFGVATHRIGMLDGLQNYVVAMLVGAALVSTSVGAAKLRSLLS</sequence>
<evidence type="ECO:0000313" key="3">
    <source>
        <dbReference type="Proteomes" id="UP000298234"/>
    </source>
</evidence>
<dbReference type="AlphaFoldDB" id="A0AAX2RAS8"/>
<accession>A0AAX2RAS8</accession>
<feature type="transmembrane region" description="Helical" evidence="1">
    <location>
        <begin position="53"/>
        <end position="73"/>
    </location>
</feature>
<organism evidence="2 3">
    <name type="scientific">Burkholderia cepacia</name>
    <name type="common">Pseudomonas cepacia</name>
    <dbReference type="NCBI Taxonomy" id="292"/>
    <lineage>
        <taxon>Bacteria</taxon>
        <taxon>Pseudomonadati</taxon>
        <taxon>Pseudomonadota</taxon>
        <taxon>Betaproteobacteria</taxon>
        <taxon>Burkholderiales</taxon>
        <taxon>Burkholderiaceae</taxon>
        <taxon>Burkholderia</taxon>
        <taxon>Burkholderia cepacia complex</taxon>
    </lineage>
</organism>
<protein>
    <submittedName>
        <fullName evidence="2">Uncharacterized protein</fullName>
    </submittedName>
</protein>
<dbReference type="RefSeq" id="WP_134257891.1">
    <property type="nucleotide sequence ID" value="NZ_CAJMXM010000005.1"/>
</dbReference>
<evidence type="ECO:0000256" key="1">
    <source>
        <dbReference type="SAM" id="Phobius"/>
    </source>
</evidence>
<feature type="transmembrane region" description="Helical" evidence="1">
    <location>
        <begin position="21"/>
        <end position="41"/>
    </location>
</feature>
<dbReference type="EMBL" id="SNSQ01000115">
    <property type="protein sequence ID" value="TEU31704.1"/>
    <property type="molecule type" value="Genomic_DNA"/>
</dbReference>
<keyword evidence="1" id="KW-1133">Transmembrane helix</keyword>
<dbReference type="Proteomes" id="UP000298234">
    <property type="component" value="Unassembled WGS sequence"/>
</dbReference>
<proteinExistence type="predicted"/>
<keyword evidence="1" id="KW-0472">Membrane</keyword>
<comment type="caution">
    <text evidence="2">The sequence shown here is derived from an EMBL/GenBank/DDBJ whole genome shotgun (WGS) entry which is preliminary data.</text>
</comment>